<gene>
    <name evidence="1" type="ORF">PACLA_8A086484</name>
</gene>
<name>A0A7D9ILF6_PARCT</name>
<keyword evidence="2" id="KW-1185">Reference proteome</keyword>
<proteinExistence type="predicted"/>
<organism evidence="1 2">
    <name type="scientific">Paramuricea clavata</name>
    <name type="common">Red gorgonian</name>
    <name type="synonym">Violescent sea-whip</name>
    <dbReference type="NCBI Taxonomy" id="317549"/>
    <lineage>
        <taxon>Eukaryota</taxon>
        <taxon>Metazoa</taxon>
        <taxon>Cnidaria</taxon>
        <taxon>Anthozoa</taxon>
        <taxon>Octocorallia</taxon>
        <taxon>Malacalcyonacea</taxon>
        <taxon>Plexauridae</taxon>
        <taxon>Paramuricea</taxon>
    </lineage>
</organism>
<reference evidence="1" key="1">
    <citation type="submission" date="2020-04" db="EMBL/GenBank/DDBJ databases">
        <authorList>
            <person name="Alioto T."/>
            <person name="Alioto T."/>
            <person name="Gomez Garrido J."/>
        </authorList>
    </citation>
    <scope>NUCLEOTIDE SEQUENCE</scope>
    <source>
        <strain evidence="1">A484AB</strain>
    </source>
</reference>
<sequence>LLNGDLEAHLDTWPERRCPDVVAELAQHTKEMASDILQNATIQLLKWNSNVPELEDKSQRKQRRADTNNASPYAENYFKKACK</sequence>
<dbReference type="EMBL" id="CACRXK020006527">
    <property type="protein sequence ID" value="CAB4009654.1"/>
    <property type="molecule type" value="Genomic_DNA"/>
</dbReference>
<dbReference type="AlphaFoldDB" id="A0A7D9ILF6"/>
<dbReference type="Proteomes" id="UP001152795">
    <property type="component" value="Unassembled WGS sequence"/>
</dbReference>
<evidence type="ECO:0000313" key="1">
    <source>
        <dbReference type="EMBL" id="CAB4009654.1"/>
    </source>
</evidence>
<protein>
    <submittedName>
        <fullName evidence="1">Uncharacterized protein</fullName>
    </submittedName>
</protein>
<accession>A0A7D9ILF6</accession>
<evidence type="ECO:0000313" key="2">
    <source>
        <dbReference type="Proteomes" id="UP001152795"/>
    </source>
</evidence>
<comment type="caution">
    <text evidence="1">The sequence shown here is derived from an EMBL/GenBank/DDBJ whole genome shotgun (WGS) entry which is preliminary data.</text>
</comment>
<feature type="non-terminal residue" evidence="1">
    <location>
        <position position="1"/>
    </location>
</feature>